<sequence length="305" mass="31746">MAPPTAATADQQHSVPVGADSFDVPPSRGSRAENLTQIVIMLTIGGAAGAASFTHVHNVAASHGQDGWLAWADAIVLELMSIAAGLELRYRKRQHASTRFPATVLMCAVTLSIAAQVVEAEQSVIGWIAAALPALGFLVMTKIALNRAAMPRPHRGALVPTGSGDGPVVAGRGARPRRSTEDRPRRHGDDHGRAGGVAVSKDGDRNSSAASLSPRRTAPPDATMDDLLPVARAARKALECEGLPLTRDTLADQLRRDGHAVRNARISALLALLRQDQVTAAPSAAQRPSAPAPRPAGLSPADPAP</sequence>
<organism evidence="3 4">
    <name type="scientific">Micromonospora kangleipakensis</name>
    <dbReference type="NCBI Taxonomy" id="1077942"/>
    <lineage>
        <taxon>Bacteria</taxon>
        <taxon>Bacillati</taxon>
        <taxon>Actinomycetota</taxon>
        <taxon>Actinomycetes</taxon>
        <taxon>Micromonosporales</taxon>
        <taxon>Micromonosporaceae</taxon>
        <taxon>Micromonospora</taxon>
    </lineage>
</organism>
<protein>
    <submittedName>
        <fullName evidence="3">Uncharacterized protein DUF2637</fullName>
    </submittedName>
</protein>
<feature type="transmembrane region" description="Helical" evidence="2">
    <location>
        <begin position="38"/>
        <end position="56"/>
    </location>
</feature>
<evidence type="ECO:0000256" key="1">
    <source>
        <dbReference type="SAM" id="MobiDB-lite"/>
    </source>
</evidence>
<feature type="compositionally biased region" description="Basic and acidic residues" evidence="1">
    <location>
        <begin position="178"/>
        <end position="193"/>
    </location>
</feature>
<keyword evidence="4" id="KW-1185">Reference proteome</keyword>
<accession>A0A4Q8B8P3</accession>
<name>A0A4Q8B8P3_9ACTN</name>
<keyword evidence="2" id="KW-0812">Transmembrane</keyword>
<comment type="caution">
    <text evidence="3">The sequence shown here is derived from an EMBL/GenBank/DDBJ whole genome shotgun (WGS) entry which is preliminary data.</text>
</comment>
<feature type="transmembrane region" description="Helical" evidence="2">
    <location>
        <begin position="124"/>
        <end position="145"/>
    </location>
</feature>
<dbReference type="Proteomes" id="UP000294114">
    <property type="component" value="Unassembled WGS sequence"/>
</dbReference>
<dbReference type="Pfam" id="PF10935">
    <property type="entry name" value="DUF2637"/>
    <property type="match status" value="1"/>
</dbReference>
<proteinExistence type="predicted"/>
<evidence type="ECO:0000313" key="3">
    <source>
        <dbReference type="EMBL" id="RZU73541.1"/>
    </source>
</evidence>
<evidence type="ECO:0000313" key="4">
    <source>
        <dbReference type="Proteomes" id="UP000294114"/>
    </source>
</evidence>
<feature type="transmembrane region" description="Helical" evidence="2">
    <location>
        <begin position="100"/>
        <end position="118"/>
    </location>
</feature>
<feature type="transmembrane region" description="Helical" evidence="2">
    <location>
        <begin position="68"/>
        <end position="88"/>
    </location>
</feature>
<gene>
    <name evidence="3" type="ORF">EV384_1947</name>
</gene>
<evidence type="ECO:0000256" key="2">
    <source>
        <dbReference type="SAM" id="Phobius"/>
    </source>
</evidence>
<dbReference type="EMBL" id="SHLD01000001">
    <property type="protein sequence ID" value="RZU73541.1"/>
    <property type="molecule type" value="Genomic_DNA"/>
</dbReference>
<feature type="region of interest" description="Disordered" evidence="1">
    <location>
        <begin position="278"/>
        <end position="305"/>
    </location>
</feature>
<reference evidence="3 4" key="1">
    <citation type="submission" date="2019-02" db="EMBL/GenBank/DDBJ databases">
        <title>Sequencing the genomes of 1000 actinobacteria strains.</title>
        <authorList>
            <person name="Klenk H.-P."/>
        </authorList>
    </citation>
    <scope>NUCLEOTIDE SEQUENCE [LARGE SCALE GENOMIC DNA]</scope>
    <source>
        <strain evidence="3 4">DSM 45612</strain>
    </source>
</reference>
<dbReference type="InterPro" id="IPR021235">
    <property type="entry name" value="DUF2637"/>
</dbReference>
<feature type="compositionally biased region" description="Low complexity" evidence="1">
    <location>
        <begin position="280"/>
        <end position="305"/>
    </location>
</feature>
<feature type="region of interest" description="Disordered" evidence="1">
    <location>
        <begin position="1"/>
        <end position="29"/>
    </location>
</feature>
<feature type="region of interest" description="Disordered" evidence="1">
    <location>
        <begin position="153"/>
        <end position="224"/>
    </location>
</feature>
<dbReference type="AlphaFoldDB" id="A0A4Q8B8P3"/>
<keyword evidence="2" id="KW-1133">Transmembrane helix</keyword>
<keyword evidence="2" id="KW-0472">Membrane</keyword>